<keyword evidence="6 10" id="KW-0812">Transmembrane</keyword>
<dbReference type="AlphaFoldDB" id="A0A7G9L5A4"/>
<evidence type="ECO:0000256" key="3">
    <source>
        <dbReference type="ARBA" id="ARBA00022448"/>
    </source>
</evidence>
<dbReference type="EMBL" id="CP060697">
    <property type="protein sequence ID" value="QNM83803.1"/>
    <property type="molecule type" value="Genomic_DNA"/>
</dbReference>
<evidence type="ECO:0000256" key="6">
    <source>
        <dbReference type="ARBA" id="ARBA00022692"/>
    </source>
</evidence>
<reference evidence="12 13" key="1">
    <citation type="submission" date="2020-08" db="EMBL/GenBank/DDBJ databases">
        <title>Sphingomonas sp. sand1-3 16S ribosomal RNA gene Genome sequencing and assembly.</title>
        <authorList>
            <person name="Kang M."/>
        </authorList>
    </citation>
    <scope>NUCLEOTIDE SEQUENCE [LARGE SCALE GENOMIC DNA]</scope>
    <source>
        <strain evidence="13">sand1-3</strain>
    </source>
</reference>
<keyword evidence="13" id="KW-1185">Reference proteome</keyword>
<feature type="transmembrane region" description="Helical" evidence="10">
    <location>
        <begin position="187"/>
        <end position="208"/>
    </location>
</feature>
<name>A0A7G9L5A4_9SPHN</name>
<feature type="transmembrane region" description="Helical" evidence="10">
    <location>
        <begin position="153"/>
        <end position="175"/>
    </location>
</feature>
<keyword evidence="9 10" id="KW-0472">Membrane</keyword>
<dbReference type="GO" id="GO:0015774">
    <property type="term" value="P:polysaccharide transport"/>
    <property type="evidence" value="ECO:0007669"/>
    <property type="project" value="UniProtKB-KW"/>
</dbReference>
<keyword evidence="5" id="KW-0762">Sugar transport</keyword>
<dbReference type="GO" id="GO:0043190">
    <property type="term" value="C:ATP-binding cassette (ABC) transporter complex"/>
    <property type="evidence" value="ECO:0007669"/>
    <property type="project" value="InterPro"/>
</dbReference>
<gene>
    <name evidence="12" type="ORF">H8M03_05640</name>
</gene>
<comment type="subcellular location">
    <subcellularLocation>
        <location evidence="1">Cell membrane</location>
        <topology evidence="1">Multi-pass membrane protein</topology>
    </subcellularLocation>
</comment>
<dbReference type="PRINTS" id="PR00164">
    <property type="entry name" value="ABC2TRNSPORT"/>
</dbReference>
<dbReference type="PANTHER" id="PTHR30413">
    <property type="entry name" value="INNER MEMBRANE TRANSPORT PERMEASE"/>
    <property type="match status" value="1"/>
</dbReference>
<evidence type="ECO:0000256" key="2">
    <source>
        <dbReference type="ARBA" id="ARBA00007783"/>
    </source>
</evidence>
<evidence type="ECO:0000313" key="13">
    <source>
        <dbReference type="Proteomes" id="UP000515861"/>
    </source>
</evidence>
<feature type="transmembrane region" description="Helical" evidence="10">
    <location>
        <begin position="127"/>
        <end position="147"/>
    </location>
</feature>
<accession>A0A7G9L5A4</accession>
<dbReference type="GO" id="GO:0015920">
    <property type="term" value="P:lipopolysaccharide transport"/>
    <property type="evidence" value="ECO:0007669"/>
    <property type="project" value="TreeGrafter"/>
</dbReference>
<feature type="transmembrane region" description="Helical" evidence="10">
    <location>
        <begin position="243"/>
        <end position="261"/>
    </location>
</feature>
<dbReference type="InterPro" id="IPR013525">
    <property type="entry name" value="ABC2_TM"/>
</dbReference>
<evidence type="ECO:0000256" key="4">
    <source>
        <dbReference type="ARBA" id="ARBA00022475"/>
    </source>
</evidence>
<sequence>MPNSGSPAEPGALVRHSSWEIYRRVIGALLIRELITRYGRNNIGFLWLFVEPALFIIIVTIIRGFVRTTMGHSVPIFAFALTGYASLLLWRNCASRGIGAVKANRALLFHRQVTIVDIFTARMILEVAAITTAVAGLALALWAFGLLEPPEDVIQFLFGWMLLAWFAIGLGFTLGGLSEKWEVVGRLWSPLSYILMVNSGAFYLLQIFPEHVRNAMLWVPMLNAVEYMRDAWFGSTFTAYYDLNYLILFNVGLSIVGFSLVRQVAFDSSDE</sequence>
<keyword evidence="4" id="KW-1003">Cell membrane</keyword>
<evidence type="ECO:0000256" key="8">
    <source>
        <dbReference type="ARBA" id="ARBA00023047"/>
    </source>
</evidence>
<dbReference type="Pfam" id="PF01061">
    <property type="entry name" value="ABC2_membrane"/>
    <property type="match status" value="1"/>
</dbReference>
<feature type="domain" description="ABC-2 type transporter transmembrane" evidence="11">
    <location>
        <begin position="26"/>
        <end position="231"/>
    </location>
</feature>
<dbReference type="GO" id="GO:0140359">
    <property type="term" value="F:ABC-type transporter activity"/>
    <property type="evidence" value="ECO:0007669"/>
    <property type="project" value="InterPro"/>
</dbReference>
<dbReference type="Proteomes" id="UP000515861">
    <property type="component" value="Chromosome"/>
</dbReference>
<feature type="transmembrane region" description="Helical" evidence="10">
    <location>
        <begin position="72"/>
        <end position="90"/>
    </location>
</feature>
<protein>
    <submittedName>
        <fullName evidence="12">ABC transporter permease</fullName>
    </submittedName>
</protein>
<keyword evidence="8" id="KW-0625">Polysaccharide transport</keyword>
<evidence type="ECO:0000256" key="7">
    <source>
        <dbReference type="ARBA" id="ARBA00022989"/>
    </source>
</evidence>
<proteinExistence type="inferred from homology"/>
<evidence type="ECO:0000313" key="12">
    <source>
        <dbReference type="EMBL" id="QNM83803.1"/>
    </source>
</evidence>
<evidence type="ECO:0000259" key="11">
    <source>
        <dbReference type="Pfam" id="PF01061"/>
    </source>
</evidence>
<evidence type="ECO:0000256" key="10">
    <source>
        <dbReference type="SAM" id="Phobius"/>
    </source>
</evidence>
<evidence type="ECO:0000256" key="9">
    <source>
        <dbReference type="ARBA" id="ARBA00023136"/>
    </source>
</evidence>
<organism evidence="12 13">
    <name type="scientific">Sphingomonas sabuli</name>
    <dbReference type="NCBI Taxonomy" id="2764186"/>
    <lineage>
        <taxon>Bacteria</taxon>
        <taxon>Pseudomonadati</taxon>
        <taxon>Pseudomonadota</taxon>
        <taxon>Alphaproteobacteria</taxon>
        <taxon>Sphingomonadales</taxon>
        <taxon>Sphingomonadaceae</taxon>
        <taxon>Sphingomonas</taxon>
    </lineage>
</organism>
<keyword evidence="3" id="KW-0813">Transport</keyword>
<dbReference type="KEGG" id="ssau:H8M03_05640"/>
<evidence type="ECO:0000256" key="1">
    <source>
        <dbReference type="ARBA" id="ARBA00004651"/>
    </source>
</evidence>
<comment type="similarity">
    <text evidence="2">Belongs to the ABC-2 integral membrane protein family.</text>
</comment>
<feature type="transmembrane region" description="Helical" evidence="10">
    <location>
        <begin position="45"/>
        <end position="66"/>
    </location>
</feature>
<keyword evidence="7 10" id="KW-1133">Transmembrane helix</keyword>
<dbReference type="InterPro" id="IPR000412">
    <property type="entry name" value="ABC_2_transport"/>
</dbReference>
<evidence type="ECO:0000256" key="5">
    <source>
        <dbReference type="ARBA" id="ARBA00022597"/>
    </source>
</evidence>
<dbReference type="PANTHER" id="PTHR30413:SF10">
    <property type="entry name" value="CAPSULE POLYSACCHARIDE EXPORT INNER-MEMBRANE PROTEIN CTRC"/>
    <property type="match status" value="1"/>
</dbReference>
<dbReference type="RefSeq" id="WP_187480757.1">
    <property type="nucleotide sequence ID" value="NZ_CP060697.1"/>
</dbReference>